<keyword evidence="1" id="KW-1133">Transmembrane helix</keyword>
<evidence type="ECO:0000313" key="5">
    <source>
        <dbReference type="RefSeq" id="XP_023936860.2"/>
    </source>
</evidence>
<gene>
    <name evidence="5" type="primary">LOC112045042</name>
</gene>
<dbReference type="AlphaFoldDB" id="A0A6J1MMT7"/>
<evidence type="ECO:0000313" key="4">
    <source>
        <dbReference type="Proteomes" id="UP001652582"/>
    </source>
</evidence>
<protein>
    <submittedName>
        <fullName evidence="5">Uncharacterized protein LOC112045042</fullName>
    </submittedName>
</protein>
<dbReference type="KEGG" id="bany:112045042"/>
<name>A0A6J1MMT7_BICAN</name>
<feature type="signal peptide" evidence="2">
    <location>
        <begin position="1"/>
        <end position="19"/>
    </location>
</feature>
<organism evidence="4 5">
    <name type="scientific">Bicyclus anynana</name>
    <name type="common">Squinting bush brown butterfly</name>
    <dbReference type="NCBI Taxonomy" id="110368"/>
    <lineage>
        <taxon>Eukaryota</taxon>
        <taxon>Metazoa</taxon>
        <taxon>Ecdysozoa</taxon>
        <taxon>Arthropoda</taxon>
        <taxon>Hexapoda</taxon>
        <taxon>Insecta</taxon>
        <taxon>Pterygota</taxon>
        <taxon>Neoptera</taxon>
        <taxon>Endopterygota</taxon>
        <taxon>Lepidoptera</taxon>
        <taxon>Glossata</taxon>
        <taxon>Ditrysia</taxon>
        <taxon>Papilionoidea</taxon>
        <taxon>Nymphalidae</taxon>
        <taxon>Satyrinae</taxon>
        <taxon>Satyrini</taxon>
        <taxon>Mycalesina</taxon>
        <taxon>Bicyclus</taxon>
    </lineage>
</organism>
<accession>A0A6J1MMT7</accession>
<feature type="transmembrane region" description="Helical" evidence="1">
    <location>
        <begin position="313"/>
        <end position="334"/>
    </location>
</feature>
<keyword evidence="2" id="KW-0732">Signal</keyword>
<dbReference type="Pfam" id="PF08357">
    <property type="entry name" value="SEFIR"/>
    <property type="match status" value="1"/>
</dbReference>
<keyword evidence="4" id="KW-1185">Reference proteome</keyword>
<keyword evidence="1" id="KW-0812">Transmembrane</keyword>
<feature type="chain" id="PRO_5046376098" evidence="2">
    <location>
        <begin position="20"/>
        <end position="523"/>
    </location>
</feature>
<sequence>MEDRLIVFIVFLFVRNTSGGDFQLCINREEHQTCSIKALGDLNSEDAGSCDVEYIPRNSPECKDGFSSTPTSEQRLGQITIKPFILESKCTVNDKHSISVPNIIFSDIKWKKLKFRITEIGSIPSRHCRRLAMPHKNVTVETKTVTKLHYDCYKSITDGSLNTGTIHVLDVEATDGVDVDQRKFLFYLPALQMLGTTTNETIWKPFVYVEKMVTSMQLRIVPPPVPLNVTYQIEVKKKPTENVAGNSDADEIVAVESIVAKSLNSTLVEEIYDYSPTSLGYYYFVVTIKQGGCMSCNSVKSPPIYLVVEPSHLSLYLVIIASLLAVAFVMWILYRRCNSGLPATRKPPKVLVIYPSQNTIHAECVKSFVEYLRSEYGFDILYDDDIQNTSHCDPYYWADEAIGEATHIMYIVGPKTDRRDISGNYTHNAMYNVDKLLLSFLKAKRPLQNKNVINVYFEHSDGILPNETRNDRAFFLLNDWQKLIAYLSRDLLPKQQIMRTKRGKNFIEDLTRVNRLLKEPSVV</sequence>
<keyword evidence="1" id="KW-0472">Membrane</keyword>
<evidence type="ECO:0000256" key="1">
    <source>
        <dbReference type="SAM" id="Phobius"/>
    </source>
</evidence>
<feature type="domain" description="SEFIR" evidence="3">
    <location>
        <begin position="348"/>
        <end position="484"/>
    </location>
</feature>
<reference evidence="5" key="1">
    <citation type="submission" date="2025-08" db="UniProtKB">
        <authorList>
            <consortium name="RefSeq"/>
        </authorList>
    </citation>
    <scope>IDENTIFICATION</scope>
</reference>
<dbReference type="GeneID" id="112045042"/>
<evidence type="ECO:0000259" key="3">
    <source>
        <dbReference type="Pfam" id="PF08357"/>
    </source>
</evidence>
<dbReference type="RefSeq" id="XP_023936860.2">
    <property type="nucleotide sequence ID" value="XM_024081092.2"/>
</dbReference>
<evidence type="ECO:0000256" key="2">
    <source>
        <dbReference type="SAM" id="SignalP"/>
    </source>
</evidence>
<dbReference type="Proteomes" id="UP001652582">
    <property type="component" value="Chromosome 14"/>
</dbReference>
<proteinExistence type="predicted"/>
<dbReference type="Gene3D" id="3.40.50.11530">
    <property type="match status" value="1"/>
</dbReference>
<dbReference type="InterPro" id="IPR013568">
    <property type="entry name" value="SEFIR_dom"/>
</dbReference>
<dbReference type="OrthoDB" id="6909330at2759"/>